<dbReference type="Gene3D" id="3.30.565.10">
    <property type="entry name" value="Histidine kinase-like ATPase, C-terminal domain"/>
    <property type="match status" value="1"/>
</dbReference>
<gene>
    <name evidence="7" type="ORF">GCM10010412_100020</name>
</gene>
<evidence type="ECO:0000256" key="4">
    <source>
        <dbReference type="ARBA" id="ARBA00022777"/>
    </source>
</evidence>
<comment type="catalytic activity">
    <reaction evidence="1">
        <text>ATP + protein L-histidine = ADP + protein N-phospho-L-histidine.</text>
        <dbReference type="EC" id="2.7.13.3"/>
    </reaction>
</comment>
<dbReference type="EC" id="2.7.13.3" evidence="2"/>
<keyword evidence="8" id="KW-1185">Reference proteome</keyword>
<dbReference type="PANTHER" id="PTHR43711">
    <property type="entry name" value="TWO-COMPONENT HISTIDINE KINASE"/>
    <property type="match status" value="1"/>
</dbReference>
<accession>A0ABN3TFF5</accession>
<organism evidence="7 8">
    <name type="scientific">Nonomuraea recticatena</name>
    <dbReference type="NCBI Taxonomy" id="46178"/>
    <lineage>
        <taxon>Bacteria</taxon>
        <taxon>Bacillati</taxon>
        <taxon>Actinomycetota</taxon>
        <taxon>Actinomycetes</taxon>
        <taxon>Streptosporangiales</taxon>
        <taxon>Streptosporangiaceae</taxon>
        <taxon>Nonomuraea</taxon>
    </lineage>
</organism>
<name>A0ABN3TFF5_9ACTN</name>
<keyword evidence="4" id="KW-0418">Kinase</keyword>
<dbReference type="InterPro" id="IPR003594">
    <property type="entry name" value="HATPase_dom"/>
</dbReference>
<reference evidence="7 8" key="1">
    <citation type="journal article" date="2019" name="Int. J. Syst. Evol. Microbiol.">
        <title>The Global Catalogue of Microorganisms (GCM) 10K type strain sequencing project: providing services to taxonomists for standard genome sequencing and annotation.</title>
        <authorList>
            <consortium name="The Broad Institute Genomics Platform"/>
            <consortium name="The Broad Institute Genome Sequencing Center for Infectious Disease"/>
            <person name="Wu L."/>
            <person name="Ma J."/>
        </authorList>
    </citation>
    <scope>NUCLEOTIDE SEQUENCE [LARGE SCALE GENOMIC DNA]</scope>
    <source>
        <strain evidence="7 8">JCM 6835</strain>
    </source>
</reference>
<dbReference type="InterPro" id="IPR050736">
    <property type="entry name" value="Sensor_HK_Regulatory"/>
</dbReference>
<keyword evidence="5" id="KW-0902">Two-component regulatory system</keyword>
<dbReference type="EMBL" id="BAAATE010000075">
    <property type="protein sequence ID" value="GAA2702025.1"/>
    <property type="molecule type" value="Genomic_DNA"/>
</dbReference>
<dbReference type="SMART" id="SM00387">
    <property type="entry name" value="HATPase_c"/>
    <property type="match status" value="1"/>
</dbReference>
<evidence type="ECO:0000313" key="8">
    <source>
        <dbReference type="Proteomes" id="UP001501666"/>
    </source>
</evidence>
<dbReference type="Pfam" id="PF02518">
    <property type="entry name" value="HATPase_c"/>
    <property type="match status" value="1"/>
</dbReference>
<comment type="caution">
    <text evidence="7">The sequence shown here is derived from an EMBL/GenBank/DDBJ whole genome shotgun (WGS) entry which is preliminary data.</text>
</comment>
<dbReference type="Proteomes" id="UP001501666">
    <property type="component" value="Unassembled WGS sequence"/>
</dbReference>
<dbReference type="SUPFAM" id="SSF55874">
    <property type="entry name" value="ATPase domain of HSP90 chaperone/DNA topoisomerase II/histidine kinase"/>
    <property type="match status" value="1"/>
</dbReference>
<dbReference type="PROSITE" id="PS50109">
    <property type="entry name" value="HIS_KIN"/>
    <property type="match status" value="1"/>
</dbReference>
<evidence type="ECO:0000256" key="2">
    <source>
        <dbReference type="ARBA" id="ARBA00012438"/>
    </source>
</evidence>
<dbReference type="PRINTS" id="PR00344">
    <property type="entry name" value="BCTRLSENSOR"/>
</dbReference>
<dbReference type="InterPro" id="IPR004358">
    <property type="entry name" value="Sig_transdc_His_kin-like_C"/>
</dbReference>
<evidence type="ECO:0000256" key="3">
    <source>
        <dbReference type="ARBA" id="ARBA00022679"/>
    </source>
</evidence>
<evidence type="ECO:0000259" key="6">
    <source>
        <dbReference type="PROSITE" id="PS50109"/>
    </source>
</evidence>
<keyword evidence="3" id="KW-0808">Transferase</keyword>
<proteinExistence type="predicted"/>
<feature type="domain" description="Histidine kinase" evidence="6">
    <location>
        <begin position="1"/>
        <end position="192"/>
    </location>
</feature>
<dbReference type="PANTHER" id="PTHR43711:SF28">
    <property type="entry name" value="SENSOR HISTIDINE KINASE YXDK"/>
    <property type="match status" value="1"/>
</dbReference>
<evidence type="ECO:0000256" key="5">
    <source>
        <dbReference type="ARBA" id="ARBA00023012"/>
    </source>
</evidence>
<sequence length="196" mass="20850">MGVLVEDMLLLARLDQEPTLEPTVVDLRVLAGDVVHAAQARDRERPIHLRISDDPVLVNGDEHRLHQVIANLVGNAITHTAVGTAVHVTVRRRTGAEVARPGVVHAGSGPAADAEAALVEVRDEGQGIAPENLPHVFDRFYRADPSRSRGYGGTGLGLAIAAALVQAHAGRIEARSVPGAGATFRVLLPLYRTQDD</sequence>
<dbReference type="InterPro" id="IPR005467">
    <property type="entry name" value="His_kinase_dom"/>
</dbReference>
<protein>
    <recommendedName>
        <fullName evidence="2">histidine kinase</fullName>
        <ecNumber evidence="2">2.7.13.3</ecNumber>
    </recommendedName>
</protein>
<evidence type="ECO:0000313" key="7">
    <source>
        <dbReference type="EMBL" id="GAA2702025.1"/>
    </source>
</evidence>
<dbReference type="InterPro" id="IPR036890">
    <property type="entry name" value="HATPase_C_sf"/>
</dbReference>
<evidence type="ECO:0000256" key="1">
    <source>
        <dbReference type="ARBA" id="ARBA00000085"/>
    </source>
</evidence>